<dbReference type="AlphaFoldDB" id="A0A7R9WFU5"/>
<dbReference type="InterPro" id="IPR032675">
    <property type="entry name" value="LRR_dom_sf"/>
</dbReference>
<accession>A0A7R9WFU5</accession>
<dbReference type="Pfam" id="PF13516">
    <property type="entry name" value="LRR_6"/>
    <property type="match status" value="1"/>
</dbReference>
<evidence type="ECO:0000313" key="1">
    <source>
        <dbReference type="EMBL" id="CAD8322260.1"/>
    </source>
</evidence>
<reference evidence="1" key="1">
    <citation type="submission" date="2021-01" db="EMBL/GenBank/DDBJ databases">
        <authorList>
            <person name="Corre E."/>
            <person name="Pelletier E."/>
            <person name="Niang G."/>
            <person name="Scheremetjew M."/>
            <person name="Finn R."/>
            <person name="Kale V."/>
            <person name="Holt S."/>
            <person name="Cochrane G."/>
            <person name="Meng A."/>
            <person name="Brown T."/>
            <person name="Cohen L."/>
        </authorList>
    </citation>
    <scope>NUCLEOTIDE SEQUENCE</scope>
    <source>
        <strain evidence="1">CCMP147</strain>
    </source>
</reference>
<dbReference type="InterPro" id="IPR001611">
    <property type="entry name" value="Leu-rich_rpt"/>
</dbReference>
<sequence length="102" mass="11454">MGNKIYDDGAKALLESLRSNSTLVELEMTGNYMSDQGLMAAIDRLLERNRKEPKLMRSWGNIDPTSSRAFCPAVLSKAGELCDLRAMYRLVQKRPDLFQGNA</sequence>
<dbReference type="Gene3D" id="3.80.10.10">
    <property type="entry name" value="Ribonuclease Inhibitor"/>
    <property type="match status" value="1"/>
</dbReference>
<protein>
    <submittedName>
        <fullName evidence="1">Uncharacterized protein</fullName>
    </submittedName>
</protein>
<proteinExistence type="predicted"/>
<dbReference type="SUPFAM" id="SSF52047">
    <property type="entry name" value="RNI-like"/>
    <property type="match status" value="1"/>
</dbReference>
<dbReference type="EMBL" id="HBED01041116">
    <property type="protein sequence ID" value="CAD8322260.1"/>
    <property type="molecule type" value="Transcribed_RNA"/>
</dbReference>
<gene>
    <name evidence="1" type="ORF">TDUB1175_LOCUS20677</name>
</gene>
<organism evidence="1">
    <name type="scientific">Pseudictyota dubia</name>
    <dbReference type="NCBI Taxonomy" id="2749911"/>
    <lineage>
        <taxon>Eukaryota</taxon>
        <taxon>Sar</taxon>
        <taxon>Stramenopiles</taxon>
        <taxon>Ochrophyta</taxon>
        <taxon>Bacillariophyta</taxon>
        <taxon>Mediophyceae</taxon>
        <taxon>Biddulphiophycidae</taxon>
        <taxon>Eupodiscales</taxon>
        <taxon>Odontellaceae</taxon>
        <taxon>Pseudictyota</taxon>
    </lineage>
</organism>
<name>A0A7R9WFU5_9STRA</name>